<evidence type="ECO:0000313" key="1">
    <source>
        <dbReference type="EnsemblMetazoa" id="AARA015589-PA"/>
    </source>
</evidence>
<proteinExistence type="predicted"/>
<sequence>MDPSTIRLPNLVMCVCAIVTLLLPAVASGHVIQAQERVGEATPLAGTDAETAWMVTGIIFIVLFAVAVIVCIYLWYLRNAKVKELRHLQNLRAGKDHQNVWYGGNGGGGSGAHI</sequence>
<dbReference type="Proteomes" id="UP000075840">
    <property type="component" value="Unassembled WGS sequence"/>
</dbReference>
<name>A0A182II00_ANOAR</name>
<dbReference type="AlphaFoldDB" id="A0A182II00"/>
<dbReference type="EMBL" id="APCN01000245">
    <property type="status" value="NOT_ANNOTATED_CDS"/>
    <property type="molecule type" value="Genomic_DNA"/>
</dbReference>
<protein>
    <submittedName>
        <fullName evidence="1">Uncharacterized protein</fullName>
    </submittedName>
</protein>
<evidence type="ECO:0000313" key="2">
    <source>
        <dbReference type="Proteomes" id="UP000075840"/>
    </source>
</evidence>
<dbReference type="EnsemblMetazoa" id="AARA015589-RA">
    <property type="protein sequence ID" value="AARA015589-PA"/>
    <property type="gene ID" value="AARA015589"/>
</dbReference>
<accession>A0A182II00</accession>
<reference evidence="1" key="1">
    <citation type="submission" date="2022-08" db="UniProtKB">
        <authorList>
            <consortium name="EnsemblMetazoa"/>
        </authorList>
    </citation>
    <scope>IDENTIFICATION</scope>
    <source>
        <strain evidence="1">Dongola</strain>
    </source>
</reference>
<keyword evidence="2" id="KW-1185">Reference proteome</keyword>
<dbReference type="VEuPathDB" id="VectorBase:AARA015589"/>
<organism evidence="1 2">
    <name type="scientific">Anopheles arabiensis</name>
    <name type="common">Mosquito</name>
    <dbReference type="NCBI Taxonomy" id="7173"/>
    <lineage>
        <taxon>Eukaryota</taxon>
        <taxon>Metazoa</taxon>
        <taxon>Ecdysozoa</taxon>
        <taxon>Arthropoda</taxon>
        <taxon>Hexapoda</taxon>
        <taxon>Insecta</taxon>
        <taxon>Pterygota</taxon>
        <taxon>Neoptera</taxon>
        <taxon>Endopterygota</taxon>
        <taxon>Diptera</taxon>
        <taxon>Nematocera</taxon>
        <taxon>Culicoidea</taxon>
        <taxon>Culicidae</taxon>
        <taxon>Anophelinae</taxon>
        <taxon>Anopheles</taxon>
    </lineage>
</organism>